<protein>
    <submittedName>
        <fullName evidence="2">Uncharacterized protein</fullName>
    </submittedName>
</protein>
<reference evidence="2" key="2">
    <citation type="journal article" date="2015" name="Fish Shellfish Immunol.">
        <title>Early steps in the European eel (Anguilla anguilla)-Vibrio vulnificus interaction in the gills: Role of the RtxA13 toxin.</title>
        <authorList>
            <person name="Callol A."/>
            <person name="Pajuelo D."/>
            <person name="Ebbesson L."/>
            <person name="Teles M."/>
            <person name="MacKenzie S."/>
            <person name="Amaro C."/>
        </authorList>
    </citation>
    <scope>NUCLEOTIDE SEQUENCE</scope>
</reference>
<dbReference type="AlphaFoldDB" id="A0A0E9VJ20"/>
<reference evidence="2" key="1">
    <citation type="submission" date="2014-11" db="EMBL/GenBank/DDBJ databases">
        <authorList>
            <person name="Amaro Gonzalez C."/>
        </authorList>
    </citation>
    <scope>NUCLEOTIDE SEQUENCE</scope>
</reference>
<dbReference type="EMBL" id="GBXM01030438">
    <property type="protein sequence ID" value="JAH78139.1"/>
    <property type="molecule type" value="Transcribed_RNA"/>
</dbReference>
<evidence type="ECO:0000256" key="1">
    <source>
        <dbReference type="SAM" id="MobiDB-lite"/>
    </source>
</evidence>
<accession>A0A0E9VJ20</accession>
<proteinExistence type="predicted"/>
<sequence length="58" mass="6387">MFLGHDSTTPGHRATKKHFCASINVWKLSAAGPHRGFVEGTEEGRRKTEGAINKRRGP</sequence>
<name>A0A0E9VJ20_ANGAN</name>
<evidence type="ECO:0000313" key="2">
    <source>
        <dbReference type="EMBL" id="JAH78139.1"/>
    </source>
</evidence>
<organism evidence="2">
    <name type="scientific">Anguilla anguilla</name>
    <name type="common">European freshwater eel</name>
    <name type="synonym">Muraena anguilla</name>
    <dbReference type="NCBI Taxonomy" id="7936"/>
    <lineage>
        <taxon>Eukaryota</taxon>
        <taxon>Metazoa</taxon>
        <taxon>Chordata</taxon>
        <taxon>Craniata</taxon>
        <taxon>Vertebrata</taxon>
        <taxon>Euteleostomi</taxon>
        <taxon>Actinopterygii</taxon>
        <taxon>Neopterygii</taxon>
        <taxon>Teleostei</taxon>
        <taxon>Anguilliformes</taxon>
        <taxon>Anguillidae</taxon>
        <taxon>Anguilla</taxon>
    </lineage>
</organism>
<feature type="region of interest" description="Disordered" evidence="1">
    <location>
        <begin position="35"/>
        <end position="58"/>
    </location>
</feature>